<proteinExistence type="predicted"/>
<comment type="caution">
    <text evidence="2">The sequence shown here is derived from an EMBL/GenBank/DDBJ whole genome shotgun (WGS) entry which is preliminary data.</text>
</comment>
<dbReference type="GO" id="GO:0003676">
    <property type="term" value="F:nucleic acid binding"/>
    <property type="evidence" value="ECO:0007669"/>
    <property type="project" value="InterPro"/>
</dbReference>
<evidence type="ECO:0000313" key="2">
    <source>
        <dbReference type="EMBL" id="KAF0040564.1"/>
    </source>
</evidence>
<name>A0A6A4TBL4_SCOMX</name>
<evidence type="ECO:0000259" key="1">
    <source>
        <dbReference type="Pfam" id="PF13358"/>
    </source>
</evidence>
<accession>A0A6A4TBL4</accession>
<organism evidence="2 3">
    <name type="scientific">Scophthalmus maximus</name>
    <name type="common">Turbot</name>
    <name type="synonym">Psetta maxima</name>
    <dbReference type="NCBI Taxonomy" id="52904"/>
    <lineage>
        <taxon>Eukaryota</taxon>
        <taxon>Metazoa</taxon>
        <taxon>Chordata</taxon>
        <taxon>Craniata</taxon>
        <taxon>Vertebrata</taxon>
        <taxon>Euteleostomi</taxon>
        <taxon>Actinopterygii</taxon>
        <taxon>Neopterygii</taxon>
        <taxon>Teleostei</taxon>
        <taxon>Neoteleostei</taxon>
        <taxon>Acanthomorphata</taxon>
        <taxon>Carangaria</taxon>
        <taxon>Pleuronectiformes</taxon>
        <taxon>Pleuronectoidei</taxon>
        <taxon>Scophthalmidae</taxon>
        <taxon>Scophthalmus</taxon>
    </lineage>
</organism>
<dbReference type="InterPro" id="IPR038717">
    <property type="entry name" value="Tc1-like_DDE_dom"/>
</dbReference>
<evidence type="ECO:0000313" key="3">
    <source>
        <dbReference type="Proteomes" id="UP000438429"/>
    </source>
</evidence>
<dbReference type="InterPro" id="IPR036397">
    <property type="entry name" value="RNaseH_sf"/>
</dbReference>
<sequence>MMTVQPKTKEGCSTLHIAKILGRDHRTIKRFVAKSQQGQKKRVEKKRRKLTAKDLRRVKREATRNPLSSSAGIFRNCNLPGVPRSTRCSVLRDMAKVRKAEKRPPLNKTHKLKRQDWAKKYLKTDFSKVLWTDEMRVTLDGPDGWARGWISNGHKAPLRFRRQQGGGGVLDNAPSHASKYSTAWLASKGLKDDRKMTWPPSSPDINPIVNLWALLKREIYHEGKQYTSLNSVWEAVVAAARKVDRQQIKKLTDSMDGRLVTVIEKKGGYIGH</sequence>
<gene>
    <name evidence="2" type="ORF">F2P81_006462</name>
</gene>
<dbReference type="EMBL" id="VEVO01000006">
    <property type="protein sequence ID" value="KAF0040564.1"/>
    <property type="molecule type" value="Genomic_DNA"/>
</dbReference>
<dbReference type="Gene3D" id="3.30.420.10">
    <property type="entry name" value="Ribonuclease H-like superfamily/Ribonuclease H"/>
    <property type="match status" value="2"/>
</dbReference>
<dbReference type="Pfam" id="PF13358">
    <property type="entry name" value="DDE_3"/>
    <property type="match status" value="1"/>
</dbReference>
<dbReference type="Proteomes" id="UP000438429">
    <property type="component" value="Unassembled WGS sequence"/>
</dbReference>
<dbReference type="AlphaFoldDB" id="A0A6A4TBL4"/>
<protein>
    <recommendedName>
        <fullName evidence="1">Tc1-like transposase DDE domain-containing protein</fullName>
    </recommendedName>
</protein>
<reference evidence="2 3" key="1">
    <citation type="submission" date="2019-06" db="EMBL/GenBank/DDBJ databases">
        <title>Draft genomes of female and male turbot (Scophthalmus maximus).</title>
        <authorList>
            <person name="Xu H."/>
            <person name="Xu X.-W."/>
            <person name="Shao C."/>
            <person name="Chen S."/>
        </authorList>
    </citation>
    <scope>NUCLEOTIDE SEQUENCE [LARGE SCALE GENOMIC DNA]</scope>
    <source>
        <strain evidence="2">Ysfricsl-2016a</strain>
        <tissue evidence="2">Blood</tissue>
    </source>
</reference>
<feature type="domain" description="Tc1-like transposase DDE" evidence="1">
    <location>
        <begin position="169"/>
        <end position="221"/>
    </location>
</feature>